<dbReference type="AlphaFoldDB" id="A0A9P5AAE0"/>
<dbReference type="OrthoDB" id="5322539at2759"/>
<evidence type="ECO:0000256" key="1">
    <source>
        <dbReference type="SAM" id="Phobius"/>
    </source>
</evidence>
<keyword evidence="1" id="KW-0812">Transmembrane</keyword>
<accession>A0A9P5AAE0</accession>
<sequence length="609" mass="66153">MTGHKLTPVLMTGSLLLALLLAVGHHFYYDYLDGKIVENQIQQEWYLRGGTGIAFLARALLSAAVGFAYTQILWQTLRSKSVTIQGINSLFGILHDAWDFTTWELWTAAPALAVVAMIAWALPLIAVVTPATLSVQVSSQPNITTVNELIPKIDYSNPLNFAQWTGQGGVGYNAPSSYVSRVLLSVSSLGSILTIPAPSPNSSYHVDFYGPTISCSTPSNATYANLLAETVKNSTCCGNTVGYVGFAPAFYTQEKSEEYYAVLGLTSALNDSLVSKASSYDRTGKANSAKFYVIVPDRPLSNYYIMVNKSVECQLYNSSFAINFTFSNGQQDISYKTERLNGVSYLNTGISQRGSKDTTQLHASVAYISLMDALGKLLLGSLQISHYGFINPVQTQIMSSVLMDAKEMQIVQQMNAQQYSADGGLQKAESVIGNISMADALEQLFTNVTISLFSNSKFLQNETTASSGPITHLSTQIAFSYEPRNLLIAYGIGLVACATIVIIGLLCIKSASASYGNSFSTILRTTRNPDLDTIVPVAETSGAEPLSKDLGDVRLVLRRQGHKVGGAEEHTATRFVVDAISDKMEETQRQRLNDSFVQGNREQNQAGWI</sequence>
<dbReference type="PANTHER" id="PTHR35041">
    <property type="entry name" value="MEDIATOR OF RNA POLYMERASE II TRANSCRIPTION SUBUNIT 1"/>
    <property type="match status" value="1"/>
</dbReference>
<feature type="transmembrane region" description="Helical" evidence="1">
    <location>
        <begin position="111"/>
        <end position="133"/>
    </location>
</feature>
<dbReference type="Proteomes" id="UP000730481">
    <property type="component" value="Unassembled WGS sequence"/>
</dbReference>
<evidence type="ECO:0000313" key="2">
    <source>
        <dbReference type="EMBL" id="KAF4334983.1"/>
    </source>
</evidence>
<protein>
    <submittedName>
        <fullName evidence="2">Uncharacterized protein</fullName>
    </submittedName>
</protein>
<feature type="transmembrane region" description="Helical" evidence="1">
    <location>
        <begin position="46"/>
        <end position="70"/>
    </location>
</feature>
<keyword evidence="1" id="KW-1133">Transmembrane helix</keyword>
<keyword evidence="1" id="KW-0472">Membrane</keyword>
<evidence type="ECO:0000313" key="3">
    <source>
        <dbReference type="Proteomes" id="UP000730481"/>
    </source>
</evidence>
<keyword evidence="3" id="KW-1185">Reference proteome</keyword>
<proteinExistence type="predicted"/>
<organism evidence="2 3">
    <name type="scientific">Fusarium beomiforme</name>
    <dbReference type="NCBI Taxonomy" id="44412"/>
    <lineage>
        <taxon>Eukaryota</taxon>
        <taxon>Fungi</taxon>
        <taxon>Dikarya</taxon>
        <taxon>Ascomycota</taxon>
        <taxon>Pezizomycotina</taxon>
        <taxon>Sordariomycetes</taxon>
        <taxon>Hypocreomycetidae</taxon>
        <taxon>Hypocreales</taxon>
        <taxon>Nectriaceae</taxon>
        <taxon>Fusarium</taxon>
        <taxon>Fusarium burgessii species complex</taxon>
    </lineage>
</organism>
<comment type="caution">
    <text evidence="2">The sequence shown here is derived from an EMBL/GenBank/DDBJ whole genome shotgun (WGS) entry which is preliminary data.</text>
</comment>
<reference evidence="2" key="2">
    <citation type="submission" date="2020-02" db="EMBL/GenBank/DDBJ databases">
        <title>Identification and distribution of gene clusters putatively required for synthesis of sphingolipid metabolism inhibitors in phylogenetically diverse species of the filamentous fungus Fusarium.</title>
        <authorList>
            <person name="Kim H.-S."/>
            <person name="Busman M."/>
            <person name="Brown D.W."/>
            <person name="Divon H."/>
            <person name="Uhlig S."/>
            <person name="Proctor R.H."/>
        </authorList>
    </citation>
    <scope>NUCLEOTIDE SEQUENCE</scope>
    <source>
        <strain evidence="2">NRRL 25174</strain>
    </source>
</reference>
<gene>
    <name evidence="2" type="ORF">FBEOM_11180</name>
</gene>
<reference evidence="2" key="1">
    <citation type="journal article" date="2017" name="Mycologia">
        <title>Fusarium algeriense, sp. nov., a novel toxigenic crown rot pathogen of durum wheat from Algeria is nested in the Fusarium burgessii species complex.</title>
        <authorList>
            <person name="Laraba I."/>
            <person name="Keddad A."/>
            <person name="Boureghda H."/>
            <person name="Abdallah N."/>
            <person name="Vaughan M.M."/>
            <person name="Proctor R.H."/>
            <person name="Busman M."/>
            <person name="O'Donnell K."/>
        </authorList>
    </citation>
    <scope>NUCLEOTIDE SEQUENCE</scope>
    <source>
        <strain evidence="2">NRRL 25174</strain>
    </source>
</reference>
<name>A0A9P5AAE0_9HYPO</name>
<dbReference type="PANTHER" id="PTHR35041:SF6">
    <property type="entry name" value="FORMYLMETHIONINE DEFORMYLASE-LIKE PROTEIN-RELATED"/>
    <property type="match status" value="1"/>
</dbReference>
<dbReference type="EMBL" id="PVQB02000609">
    <property type="protein sequence ID" value="KAF4334983.1"/>
    <property type="molecule type" value="Genomic_DNA"/>
</dbReference>
<feature type="transmembrane region" description="Helical" evidence="1">
    <location>
        <begin position="487"/>
        <end position="508"/>
    </location>
</feature>